<evidence type="ECO:0000256" key="1">
    <source>
        <dbReference type="ARBA" id="ARBA00010490"/>
    </source>
</evidence>
<dbReference type="PIRSF" id="PIRSF015730">
    <property type="entry name" value="TFAR19"/>
    <property type="match status" value="1"/>
</dbReference>
<dbReference type="Pfam" id="PF01984">
    <property type="entry name" value="dsDNA_bind"/>
    <property type="match status" value="1"/>
</dbReference>
<dbReference type="GO" id="GO:0003677">
    <property type="term" value="F:DNA binding"/>
    <property type="evidence" value="ECO:0007669"/>
    <property type="project" value="UniProtKB-KW"/>
</dbReference>
<sequence length="88" mass="10096">MAYAAQQAEAERRDAERSEALRRILTPEARERLGRIRLAKPEVAQSVEQQLLALAASGRLARAVDDTMLRSLLERIMPEKREIRITRK</sequence>
<dbReference type="PANTHER" id="PTHR10840:SF0">
    <property type="entry name" value="PROGRAMMED CELL DEATH PROTEIN 5"/>
    <property type="match status" value="1"/>
</dbReference>
<evidence type="ECO:0000313" key="2">
    <source>
        <dbReference type="EMBL" id="EQD63097.1"/>
    </source>
</evidence>
<dbReference type="AlphaFoldDB" id="T1AZZ4"/>
<keyword evidence="2" id="KW-0238">DNA-binding</keyword>
<name>T1AZZ4_9ZZZZ</name>
<dbReference type="GO" id="GO:0005829">
    <property type="term" value="C:cytosol"/>
    <property type="evidence" value="ECO:0007669"/>
    <property type="project" value="TreeGrafter"/>
</dbReference>
<gene>
    <name evidence="2" type="ORF">B2A_02531</name>
</gene>
<reference evidence="2" key="2">
    <citation type="journal article" date="2014" name="ISME J.">
        <title>Microbial stratification in low pH oxic and suboxic macroscopic growths along an acid mine drainage.</title>
        <authorList>
            <person name="Mendez-Garcia C."/>
            <person name="Mesa V."/>
            <person name="Sprenger R.R."/>
            <person name="Richter M."/>
            <person name="Diez M.S."/>
            <person name="Solano J."/>
            <person name="Bargiela R."/>
            <person name="Golyshina O.V."/>
            <person name="Manteca A."/>
            <person name="Ramos J.L."/>
            <person name="Gallego J.R."/>
            <person name="Llorente I."/>
            <person name="Martins Dos Santos V.A."/>
            <person name="Jensen O.N."/>
            <person name="Pelaez A.I."/>
            <person name="Sanchez J."/>
            <person name="Ferrer M."/>
        </authorList>
    </citation>
    <scope>NUCLEOTIDE SEQUENCE</scope>
</reference>
<proteinExistence type="inferred from homology"/>
<dbReference type="InterPro" id="IPR036883">
    <property type="entry name" value="PDCD5-like_sf"/>
</dbReference>
<reference evidence="2" key="1">
    <citation type="submission" date="2013-08" db="EMBL/GenBank/DDBJ databases">
        <authorList>
            <person name="Mendez C."/>
            <person name="Richter M."/>
            <person name="Ferrer M."/>
            <person name="Sanchez J."/>
        </authorList>
    </citation>
    <scope>NUCLEOTIDE SEQUENCE</scope>
</reference>
<dbReference type="PANTHER" id="PTHR10840">
    <property type="entry name" value="PROGRAMMED CELL DEATH PROTEIN 5"/>
    <property type="match status" value="1"/>
</dbReference>
<dbReference type="SUPFAM" id="SSF46950">
    <property type="entry name" value="Double-stranded DNA-binding domain"/>
    <property type="match status" value="1"/>
</dbReference>
<organism evidence="2">
    <name type="scientific">mine drainage metagenome</name>
    <dbReference type="NCBI Taxonomy" id="410659"/>
    <lineage>
        <taxon>unclassified sequences</taxon>
        <taxon>metagenomes</taxon>
        <taxon>ecological metagenomes</taxon>
    </lineage>
</organism>
<comment type="caution">
    <text evidence="2">The sequence shown here is derived from an EMBL/GenBank/DDBJ whole genome shotgun (WGS) entry which is preliminary data.</text>
</comment>
<accession>T1AZZ4</accession>
<dbReference type="InterPro" id="IPR002836">
    <property type="entry name" value="PDCD5-like"/>
</dbReference>
<protein>
    <submittedName>
        <fullName evidence="2">DNA-binding TFAR19-related protein</fullName>
    </submittedName>
</protein>
<dbReference type="EMBL" id="AUZZ01001721">
    <property type="protein sequence ID" value="EQD63097.1"/>
    <property type="molecule type" value="Genomic_DNA"/>
</dbReference>
<comment type="similarity">
    <text evidence="1">Belongs to the PDCD5 family.</text>
</comment>
<dbReference type="Gene3D" id="1.10.8.140">
    <property type="entry name" value="PDCD5-like"/>
    <property type="match status" value="1"/>
</dbReference>